<dbReference type="AlphaFoldDB" id="A0AA86SDT2"/>
<dbReference type="EMBL" id="OY731400">
    <property type="protein sequence ID" value="CAJ1937941.1"/>
    <property type="molecule type" value="Genomic_DNA"/>
</dbReference>
<feature type="transmembrane region" description="Helical" evidence="1">
    <location>
        <begin position="56"/>
        <end position="79"/>
    </location>
</feature>
<dbReference type="Gramene" id="rna-AYBTSS11_LOCUS8291">
    <property type="protein sequence ID" value="CAJ1937941.1"/>
    <property type="gene ID" value="gene-AYBTSS11_LOCUS8291"/>
</dbReference>
<sequence length="92" mass="10343">MVYFFITDVLNSEFLDLTGQEPAIVTKPLDFEFFDTLNMSSSTKGDRKTAIDVASWMFNIVTSVGIILVNKALMATYGFSFGRVSRPFSNLR</sequence>
<dbReference type="Proteomes" id="UP001189624">
    <property type="component" value="Chromosome 3"/>
</dbReference>
<keyword evidence="3" id="KW-1185">Reference proteome</keyword>
<keyword evidence="1" id="KW-0812">Transmembrane</keyword>
<reference evidence="2" key="1">
    <citation type="submission" date="2023-10" db="EMBL/GenBank/DDBJ databases">
        <authorList>
            <person name="Domelevo Entfellner J.-B."/>
        </authorList>
    </citation>
    <scope>NUCLEOTIDE SEQUENCE</scope>
</reference>
<keyword evidence="1" id="KW-1133">Transmembrane helix</keyword>
<evidence type="ECO:0000313" key="3">
    <source>
        <dbReference type="Proteomes" id="UP001189624"/>
    </source>
</evidence>
<name>A0AA86SDT2_9FABA</name>
<evidence type="ECO:0000256" key="1">
    <source>
        <dbReference type="SAM" id="Phobius"/>
    </source>
</evidence>
<organism evidence="2 3">
    <name type="scientific">Sphenostylis stenocarpa</name>
    <dbReference type="NCBI Taxonomy" id="92480"/>
    <lineage>
        <taxon>Eukaryota</taxon>
        <taxon>Viridiplantae</taxon>
        <taxon>Streptophyta</taxon>
        <taxon>Embryophyta</taxon>
        <taxon>Tracheophyta</taxon>
        <taxon>Spermatophyta</taxon>
        <taxon>Magnoliopsida</taxon>
        <taxon>eudicotyledons</taxon>
        <taxon>Gunneridae</taxon>
        <taxon>Pentapetalae</taxon>
        <taxon>rosids</taxon>
        <taxon>fabids</taxon>
        <taxon>Fabales</taxon>
        <taxon>Fabaceae</taxon>
        <taxon>Papilionoideae</taxon>
        <taxon>50 kb inversion clade</taxon>
        <taxon>NPAAA clade</taxon>
        <taxon>indigoferoid/millettioid clade</taxon>
        <taxon>Phaseoleae</taxon>
        <taxon>Sphenostylis</taxon>
    </lineage>
</organism>
<evidence type="ECO:0000313" key="2">
    <source>
        <dbReference type="EMBL" id="CAJ1937941.1"/>
    </source>
</evidence>
<proteinExistence type="predicted"/>
<protein>
    <submittedName>
        <fullName evidence="2">Uncharacterized protein</fullName>
    </submittedName>
</protein>
<keyword evidence="1" id="KW-0472">Membrane</keyword>
<accession>A0AA86SDT2</accession>
<gene>
    <name evidence="2" type="ORF">AYBTSS11_LOCUS8291</name>
</gene>